<evidence type="ECO:0000313" key="9">
    <source>
        <dbReference type="EMBL" id="KAI7837285.1"/>
    </source>
</evidence>
<evidence type="ECO:0000256" key="1">
    <source>
        <dbReference type="ARBA" id="ARBA00002689"/>
    </source>
</evidence>
<dbReference type="GO" id="GO:0061617">
    <property type="term" value="C:MICOS complex"/>
    <property type="evidence" value="ECO:0007669"/>
    <property type="project" value="InterPro"/>
</dbReference>
<dbReference type="AlphaFoldDB" id="A0AAD5DKP7"/>
<organism evidence="9 10">
    <name type="scientific">Chlorella ohadii</name>
    <dbReference type="NCBI Taxonomy" id="2649997"/>
    <lineage>
        <taxon>Eukaryota</taxon>
        <taxon>Viridiplantae</taxon>
        <taxon>Chlorophyta</taxon>
        <taxon>core chlorophytes</taxon>
        <taxon>Trebouxiophyceae</taxon>
        <taxon>Chlorellales</taxon>
        <taxon>Chlorellaceae</taxon>
        <taxon>Chlorella clade</taxon>
        <taxon>Chlorella</taxon>
    </lineage>
</organism>
<keyword evidence="8" id="KW-0472">Membrane</keyword>
<dbReference type="PANTHER" id="PTHR21304:SF0">
    <property type="entry name" value="MICOS COMPLEX SUBUNIT MIC10"/>
    <property type="match status" value="1"/>
</dbReference>
<name>A0AAD5DKP7_9CHLO</name>
<dbReference type="InterPro" id="IPR007512">
    <property type="entry name" value="Mic10"/>
</dbReference>
<evidence type="ECO:0000256" key="7">
    <source>
        <dbReference type="ARBA" id="ARBA00023128"/>
    </source>
</evidence>
<comment type="caution">
    <text evidence="9">The sequence shown here is derived from an EMBL/GenBank/DDBJ whole genome shotgun (WGS) entry which is preliminary data.</text>
</comment>
<keyword evidence="7" id="KW-0496">Mitochondrion</keyword>
<dbReference type="Pfam" id="PF04418">
    <property type="entry name" value="DUF543"/>
    <property type="match status" value="1"/>
</dbReference>
<comment type="similarity">
    <text evidence="3">Belongs to the MICOS complex subunit Mic10 family.</text>
</comment>
<reference evidence="9" key="1">
    <citation type="submission" date="2020-11" db="EMBL/GenBank/DDBJ databases">
        <title>Chlorella ohadii genome sequencing and assembly.</title>
        <authorList>
            <person name="Murik O."/>
            <person name="Treves H."/>
            <person name="Kedem I."/>
            <person name="Shotland Y."/>
            <person name="Kaplan A."/>
        </authorList>
    </citation>
    <scope>NUCLEOTIDE SEQUENCE</scope>
    <source>
        <strain evidence="9">1</strain>
    </source>
</reference>
<evidence type="ECO:0000256" key="8">
    <source>
        <dbReference type="ARBA" id="ARBA00023136"/>
    </source>
</evidence>
<evidence type="ECO:0000256" key="4">
    <source>
        <dbReference type="ARBA" id="ARBA00022692"/>
    </source>
</evidence>
<evidence type="ECO:0000256" key="6">
    <source>
        <dbReference type="ARBA" id="ARBA00022989"/>
    </source>
</evidence>
<keyword evidence="5" id="KW-0999">Mitochondrion inner membrane</keyword>
<comment type="subcellular location">
    <subcellularLocation>
        <location evidence="2">Mitochondrion inner membrane</location>
        <topology evidence="2">Single-pass membrane protein</topology>
    </subcellularLocation>
</comment>
<proteinExistence type="inferred from homology"/>
<dbReference type="Proteomes" id="UP001205105">
    <property type="component" value="Unassembled WGS sequence"/>
</dbReference>
<evidence type="ECO:0000313" key="10">
    <source>
        <dbReference type="Proteomes" id="UP001205105"/>
    </source>
</evidence>
<dbReference type="EMBL" id="JADXDR010000158">
    <property type="protein sequence ID" value="KAI7837285.1"/>
    <property type="molecule type" value="Genomic_DNA"/>
</dbReference>
<keyword evidence="4" id="KW-0812">Transmembrane</keyword>
<sequence length="91" mass="9770">MASEQQQQQQHQQPARQQVFTDAKWDAALDLVLRRAMYGTLAGGAAALLLLRAPTARATALGIGCGFGLGSAWQQNQELFHSLFGSSVGKK</sequence>
<evidence type="ECO:0000256" key="5">
    <source>
        <dbReference type="ARBA" id="ARBA00022792"/>
    </source>
</evidence>
<accession>A0AAD5DKP7</accession>
<comment type="function">
    <text evidence="1">Component of the MICOS complex, a large protein complex of the mitochondrial inner membrane that plays crucial roles in the maintenance of crista junctions, inner membrane architecture, and formation of contact sites to the outer membrane.</text>
</comment>
<gene>
    <name evidence="9" type="ORF">COHA_008899</name>
</gene>
<evidence type="ECO:0008006" key="11">
    <source>
        <dbReference type="Google" id="ProtNLM"/>
    </source>
</evidence>
<keyword evidence="10" id="KW-1185">Reference proteome</keyword>
<protein>
    <recommendedName>
        <fullName evidence="11">MICOS complex subunit MIC10</fullName>
    </recommendedName>
</protein>
<keyword evidence="6" id="KW-1133">Transmembrane helix</keyword>
<evidence type="ECO:0000256" key="2">
    <source>
        <dbReference type="ARBA" id="ARBA00004434"/>
    </source>
</evidence>
<evidence type="ECO:0000256" key="3">
    <source>
        <dbReference type="ARBA" id="ARBA00006792"/>
    </source>
</evidence>
<dbReference type="PANTHER" id="PTHR21304">
    <property type="entry name" value="MICOS COMPLEX SUBUNIT MIC10"/>
    <property type="match status" value="1"/>
</dbReference>